<keyword evidence="4" id="KW-1185">Reference proteome</keyword>
<feature type="signal peptide" evidence="1">
    <location>
        <begin position="1"/>
        <end position="19"/>
    </location>
</feature>
<accession>A0ABR4A3J3</accession>
<evidence type="ECO:0000256" key="1">
    <source>
        <dbReference type="SAM" id="SignalP"/>
    </source>
</evidence>
<proteinExistence type="predicted"/>
<dbReference type="InterPro" id="IPR025331">
    <property type="entry name" value="TNT"/>
</dbReference>
<feature type="chain" id="PRO_5047444045" description="TNT domain-containing protein" evidence="1">
    <location>
        <begin position="20"/>
        <end position="215"/>
    </location>
</feature>
<evidence type="ECO:0000259" key="2">
    <source>
        <dbReference type="Pfam" id="PF14021"/>
    </source>
</evidence>
<dbReference type="EMBL" id="JBEFKJ010000023">
    <property type="protein sequence ID" value="KAL2039896.1"/>
    <property type="molecule type" value="Genomic_DNA"/>
</dbReference>
<evidence type="ECO:0000313" key="4">
    <source>
        <dbReference type="Proteomes" id="UP001590950"/>
    </source>
</evidence>
<protein>
    <recommendedName>
        <fullName evidence="2">TNT domain-containing protein</fullName>
    </recommendedName>
</protein>
<name>A0ABR4A3J3_9LECA</name>
<keyword evidence="1" id="KW-0732">Signal</keyword>
<dbReference type="InterPro" id="IPR053024">
    <property type="entry name" value="Fungal_surface_NADase"/>
</dbReference>
<dbReference type="Proteomes" id="UP001590950">
    <property type="component" value="Unassembled WGS sequence"/>
</dbReference>
<dbReference type="PANTHER" id="PTHR42059:SF1">
    <property type="entry name" value="TNT DOMAIN-CONTAINING PROTEIN"/>
    <property type="match status" value="1"/>
</dbReference>
<sequence length="215" mass="23801">MHWKWLLLTVLGVSHEVSAAFHQEAPLLPTPSVDDCTGTKNDSKSDKYICGDTRLGPKDLPTERTLGEIVYDYHRFGNKTPGEFLKKWTGRDGSYKYPLLNGFQLDINGVPILGNMTLTAGTKVDRFGSEYGQYVSAADAPFSQRSLPPSSLDTTGNDTKYPNDYHIYSVNIPFTVIGGPIAPWFDQPGLGAQYFLGAAETINSLKGKKYLVDWK</sequence>
<organism evidence="3 4">
    <name type="scientific">Stereocaulon virgatum</name>
    <dbReference type="NCBI Taxonomy" id="373712"/>
    <lineage>
        <taxon>Eukaryota</taxon>
        <taxon>Fungi</taxon>
        <taxon>Dikarya</taxon>
        <taxon>Ascomycota</taxon>
        <taxon>Pezizomycotina</taxon>
        <taxon>Lecanoromycetes</taxon>
        <taxon>OSLEUM clade</taxon>
        <taxon>Lecanoromycetidae</taxon>
        <taxon>Lecanorales</taxon>
        <taxon>Lecanorineae</taxon>
        <taxon>Stereocaulaceae</taxon>
        <taxon>Stereocaulon</taxon>
    </lineage>
</organism>
<gene>
    <name evidence="3" type="ORF">N7G274_007299</name>
</gene>
<evidence type="ECO:0000313" key="3">
    <source>
        <dbReference type="EMBL" id="KAL2039896.1"/>
    </source>
</evidence>
<reference evidence="3 4" key="1">
    <citation type="submission" date="2024-09" db="EMBL/GenBank/DDBJ databases">
        <title>Rethinking Asexuality: The Enigmatic Case of Functional Sexual Genes in Lepraria (Stereocaulaceae).</title>
        <authorList>
            <person name="Doellman M."/>
            <person name="Sun Y."/>
            <person name="Barcenas-Pena A."/>
            <person name="Lumbsch H.T."/>
            <person name="Grewe F."/>
        </authorList>
    </citation>
    <scope>NUCLEOTIDE SEQUENCE [LARGE SCALE GENOMIC DNA]</scope>
    <source>
        <strain evidence="3 4">Mercado 3170</strain>
    </source>
</reference>
<dbReference type="Pfam" id="PF14021">
    <property type="entry name" value="TNT"/>
    <property type="match status" value="1"/>
</dbReference>
<feature type="domain" description="TNT" evidence="2">
    <location>
        <begin position="117"/>
        <end position="212"/>
    </location>
</feature>
<dbReference type="PANTHER" id="PTHR42059">
    <property type="entry name" value="TNT DOMAIN-CONTAINING PROTEIN"/>
    <property type="match status" value="1"/>
</dbReference>
<comment type="caution">
    <text evidence="3">The sequence shown here is derived from an EMBL/GenBank/DDBJ whole genome shotgun (WGS) entry which is preliminary data.</text>
</comment>